<dbReference type="GO" id="GO:0008270">
    <property type="term" value="F:zinc ion binding"/>
    <property type="evidence" value="ECO:0007669"/>
    <property type="project" value="UniProtKB-KW"/>
</dbReference>
<dbReference type="InParanoid" id="F1A1D0"/>
<evidence type="ECO:0000259" key="7">
    <source>
        <dbReference type="PROSITE" id="PS50089"/>
    </source>
</evidence>
<dbReference type="VEuPathDB" id="AmoebaDB:DICPUDRAFT_84023"/>
<dbReference type="InterPro" id="IPR011043">
    <property type="entry name" value="Gal_Oxase/kelch_b-propeller"/>
</dbReference>
<proteinExistence type="predicted"/>
<dbReference type="Gene3D" id="2.120.10.80">
    <property type="entry name" value="Kelch-type beta propeller"/>
    <property type="match status" value="1"/>
</dbReference>
<keyword evidence="3" id="KW-0677">Repeat</keyword>
<organism evidence="8 9">
    <name type="scientific">Dictyostelium purpureum</name>
    <name type="common">Slime mold</name>
    <dbReference type="NCBI Taxonomy" id="5786"/>
    <lineage>
        <taxon>Eukaryota</taxon>
        <taxon>Amoebozoa</taxon>
        <taxon>Evosea</taxon>
        <taxon>Eumycetozoa</taxon>
        <taxon>Dictyostelia</taxon>
        <taxon>Dictyosteliales</taxon>
        <taxon>Dictyosteliaceae</taxon>
        <taxon>Dictyostelium</taxon>
    </lineage>
</organism>
<dbReference type="STRING" id="5786.F1A1D0"/>
<dbReference type="PANTHER" id="PTHR46260">
    <property type="entry name" value="RING-TYPE DOMAIN-CONTAINING PROTEIN"/>
    <property type="match status" value="1"/>
</dbReference>
<dbReference type="InterPro" id="IPR017907">
    <property type="entry name" value="Znf_RING_CS"/>
</dbReference>
<keyword evidence="1" id="KW-0880">Kelch repeat</keyword>
<keyword evidence="4 6" id="KW-0863">Zinc-finger</keyword>
<dbReference type="RefSeq" id="XP_003293469.1">
    <property type="nucleotide sequence ID" value="XM_003293421.1"/>
</dbReference>
<dbReference type="InterPro" id="IPR013083">
    <property type="entry name" value="Znf_RING/FYVE/PHD"/>
</dbReference>
<dbReference type="PROSITE" id="PS00518">
    <property type="entry name" value="ZF_RING_1"/>
    <property type="match status" value="1"/>
</dbReference>
<dbReference type="EMBL" id="GL871368">
    <property type="protein sequence ID" value="EGC30003.1"/>
    <property type="molecule type" value="Genomic_DNA"/>
</dbReference>
<reference evidence="9" key="1">
    <citation type="journal article" date="2011" name="Genome Biol.">
        <title>Comparative genomics of the social amoebae Dictyostelium discoideum and Dictyostelium purpureum.</title>
        <authorList>
            <consortium name="US DOE Joint Genome Institute (JGI-PGF)"/>
            <person name="Sucgang R."/>
            <person name="Kuo A."/>
            <person name="Tian X."/>
            <person name="Salerno W."/>
            <person name="Parikh A."/>
            <person name="Feasley C.L."/>
            <person name="Dalin E."/>
            <person name="Tu H."/>
            <person name="Huang E."/>
            <person name="Barry K."/>
            <person name="Lindquist E."/>
            <person name="Shapiro H."/>
            <person name="Bruce D."/>
            <person name="Schmutz J."/>
            <person name="Salamov A."/>
            <person name="Fey P."/>
            <person name="Gaudet P."/>
            <person name="Anjard C."/>
            <person name="Babu M.M."/>
            <person name="Basu S."/>
            <person name="Bushmanova Y."/>
            <person name="van der Wel H."/>
            <person name="Katoh-Kurasawa M."/>
            <person name="Dinh C."/>
            <person name="Coutinho P.M."/>
            <person name="Saito T."/>
            <person name="Elias M."/>
            <person name="Schaap P."/>
            <person name="Kay R.R."/>
            <person name="Henrissat B."/>
            <person name="Eichinger L."/>
            <person name="Rivero F."/>
            <person name="Putnam N.H."/>
            <person name="West C.M."/>
            <person name="Loomis W.F."/>
            <person name="Chisholm R.L."/>
            <person name="Shaulsky G."/>
            <person name="Strassmann J.E."/>
            <person name="Queller D.C."/>
            <person name="Kuspa A."/>
            <person name="Grigoriev I.V."/>
        </authorList>
    </citation>
    <scope>NUCLEOTIDE SEQUENCE [LARGE SCALE GENOMIC DNA]</scope>
    <source>
        <strain evidence="9">QSDP1</strain>
    </source>
</reference>
<name>F1A1D0_DICPU</name>
<keyword evidence="9" id="KW-1185">Reference proteome</keyword>
<dbReference type="SUPFAM" id="SSF50965">
    <property type="entry name" value="Galactose oxidase, central domain"/>
    <property type="match status" value="1"/>
</dbReference>
<dbReference type="Gene3D" id="3.30.40.10">
    <property type="entry name" value="Zinc/RING finger domain, C3HC4 (zinc finger)"/>
    <property type="match status" value="1"/>
</dbReference>
<dbReference type="InterPro" id="IPR001841">
    <property type="entry name" value="Znf_RING"/>
</dbReference>
<evidence type="ECO:0000313" key="9">
    <source>
        <dbReference type="Proteomes" id="UP000001064"/>
    </source>
</evidence>
<evidence type="ECO:0000256" key="6">
    <source>
        <dbReference type="PROSITE-ProRule" id="PRU00175"/>
    </source>
</evidence>
<dbReference type="eggNOG" id="ENOG502RCZC">
    <property type="taxonomic scope" value="Eukaryota"/>
</dbReference>
<dbReference type="OrthoDB" id="20542at2759"/>
<accession>F1A1D0</accession>
<dbReference type="PANTHER" id="PTHR46260:SF3">
    <property type="entry name" value="RING-TYPE DOMAIN-CONTAINING PROTEIN"/>
    <property type="match status" value="1"/>
</dbReference>
<dbReference type="AlphaFoldDB" id="F1A1D0"/>
<dbReference type="InterPro" id="IPR018957">
    <property type="entry name" value="Znf_C3HC4_RING-type"/>
</dbReference>
<dbReference type="SUPFAM" id="SSF57850">
    <property type="entry name" value="RING/U-box"/>
    <property type="match status" value="1"/>
</dbReference>
<dbReference type="FunCoup" id="F1A1D0">
    <property type="interactions" value="397"/>
</dbReference>
<evidence type="ECO:0000313" key="8">
    <source>
        <dbReference type="EMBL" id="EGC30003.1"/>
    </source>
</evidence>
<dbReference type="Proteomes" id="UP000001064">
    <property type="component" value="Unassembled WGS sequence"/>
</dbReference>
<dbReference type="GeneID" id="10511391"/>
<keyword evidence="5" id="KW-0862">Zinc</keyword>
<gene>
    <name evidence="8" type="ORF">DICPUDRAFT_84023</name>
</gene>
<evidence type="ECO:0000256" key="1">
    <source>
        <dbReference type="ARBA" id="ARBA00022441"/>
    </source>
</evidence>
<dbReference type="Pfam" id="PF00097">
    <property type="entry name" value="zf-C3HC4"/>
    <property type="match status" value="1"/>
</dbReference>
<evidence type="ECO:0000256" key="5">
    <source>
        <dbReference type="ARBA" id="ARBA00022833"/>
    </source>
</evidence>
<dbReference type="InterPro" id="IPR051746">
    <property type="entry name" value="Kelch_domain_containing_8"/>
</dbReference>
<evidence type="ECO:0000256" key="2">
    <source>
        <dbReference type="ARBA" id="ARBA00022723"/>
    </source>
</evidence>
<dbReference type="SUPFAM" id="SSF57845">
    <property type="entry name" value="B-box zinc-binding domain"/>
    <property type="match status" value="1"/>
</dbReference>
<dbReference type="PROSITE" id="PS50089">
    <property type="entry name" value="ZF_RING_2"/>
    <property type="match status" value="1"/>
</dbReference>
<keyword evidence="2" id="KW-0479">Metal-binding</keyword>
<evidence type="ECO:0000256" key="3">
    <source>
        <dbReference type="ARBA" id="ARBA00022737"/>
    </source>
</evidence>
<dbReference type="KEGG" id="dpp:DICPUDRAFT_84023"/>
<dbReference type="OMA" id="IFLMEAQ"/>
<evidence type="ECO:0000256" key="4">
    <source>
        <dbReference type="ARBA" id="ARBA00022771"/>
    </source>
</evidence>
<dbReference type="InterPro" id="IPR015915">
    <property type="entry name" value="Kelch-typ_b-propeller"/>
</dbReference>
<sequence length="718" mass="82497">MNAIKCSVCSGIIKKPQKLKPCEHRVCLECLQSSIKSSLDPSVPKCPVCVQVIKSFSLDEFLNELVEDYFQSLRRSCDLHPGETYSPMSLFDNTSVCKKCIVEKHNGHSMVDAEGSEEIKENIKKKVETEKRELVPEILNKLRDSLTDCKEKWEKSKQNGLIKTQMVYADLHKFLQIKEFGDKKNIDDANSTIKLEYDNYIKKIDQMKKDIELFAKLEPLDIKKDIYGTIFLLKRIQEIDPLINEGKRQIISIPEHANKLHFNQEIFQEIKSLSKSLSVPYNCSCDSIETDCQCYQEYWNSPSSQFSKALIPLLNPNPLNISLSSSSSSTKSYEPHSNCIYKSMLENIPKTSAPPQINSFSPDFKETVQKVEQTKVKSGTNENKKQDFVPNTIPKIKCLYFLCGMEEKLHLSRCIKYYPVRNEWAFMPPTKHKRACVTDATVVAKHYIYVFGGNNSLESYEKFNIITGRWEKGGNIPSGGGSSISAAYDGQDSIYLVGGVKFNVSSDRIDRCIIKHGGTGKEPTLQFQLVTKMKFPRYYCFTLVHDKQLFIIGGTDKTRDNPKFTVINNIEVLSFETKNTTMFLDYLDAHNNRVEGIAFDGVFIYIMTMEHFYTLNIHTKLKGKYLEYPPIENMRFGYSLTIGTDCNSDTVIYLIGDRLNHYYYKIKENKWYTQQSRRPIASYFHGCGIEYEELKKQGGDDGEKEKNLFHEEIENQGK</sequence>
<protein>
    <recommendedName>
        <fullName evidence="7">RING-type domain-containing protein</fullName>
    </recommendedName>
</protein>
<feature type="domain" description="RING-type" evidence="7">
    <location>
        <begin position="6"/>
        <end position="49"/>
    </location>
</feature>